<reference evidence="4" key="1">
    <citation type="submission" date="2021-09" db="EMBL/GenBank/DDBJ databases">
        <authorList>
            <consortium name="AG Swart"/>
            <person name="Singh M."/>
            <person name="Singh A."/>
            <person name="Seah K."/>
            <person name="Emmerich C."/>
        </authorList>
    </citation>
    <scope>NUCLEOTIDE SEQUENCE</scope>
    <source>
        <strain evidence="4">ATCC30299</strain>
    </source>
</reference>
<organism evidence="4 5">
    <name type="scientific">Blepharisma stoltei</name>
    <dbReference type="NCBI Taxonomy" id="1481888"/>
    <lineage>
        <taxon>Eukaryota</taxon>
        <taxon>Sar</taxon>
        <taxon>Alveolata</taxon>
        <taxon>Ciliophora</taxon>
        <taxon>Postciliodesmatophora</taxon>
        <taxon>Heterotrichea</taxon>
        <taxon>Heterotrichida</taxon>
        <taxon>Blepharismidae</taxon>
        <taxon>Blepharisma</taxon>
    </lineage>
</organism>
<dbReference type="PROSITE" id="PS00678">
    <property type="entry name" value="WD_REPEATS_1"/>
    <property type="match status" value="1"/>
</dbReference>
<gene>
    <name evidence="4" type="ORF">BSTOLATCC_MIC19035</name>
</gene>
<dbReference type="InterPro" id="IPR001680">
    <property type="entry name" value="WD40_rpt"/>
</dbReference>
<dbReference type="InterPro" id="IPR050505">
    <property type="entry name" value="WDR55/POC1"/>
</dbReference>
<evidence type="ECO:0000313" key="4">
    <source>
        <dbReference type="EMBL" id="CAG9317793.1"/>
    </source>
</evidence>
<dbReference type="PANTHER" id="PTHR44019:SF23">
    <property type="entry name" value="F-BOX DOMAIN-CONTAINING PROTEIN"/>
    <property type="match status" value="1"/>
</dbReference>
<comment type="caution">
    <text evidence="4">The sequence shown here is derived from an EMBL/GenBank/DDBJ whole genome shotgun (WGS) entry which is preliminary data.</text>
</comment>
<dbReference type="SUPFAM" id="SSF50978">
    <property type="entry name" value="WD40 repeat-like"/>
    <property type="match status" value="1"/>
</dbReference>
<dbReference type="PANTHER" id="PTHR44019">
    <property type="entry name" value="WD REPEAT-CONTAINING PROTEIN 55"/>
    <property type="match status" value="1"/>
</dbReference>
<accession>A0AAU9IVW5</accession>
<evidence type="ECO:0000256" key="1">
    <source>
        <dbReference type="ARBA" id="ARBA00022574"/>
    </source>
</evidence>
<sequence length="345" mass="37412">MESYPPAWLSGPVSDKELRPPHDRSIFAIATQNELAVTASADHGLRVWDTNRGSHLRQLYNKNFGHQEWVSCCAFLKDNRILSGSMDGSLCLWDRRVVRCENLNQHQASISKVATDENDIGISASYDKTLIVWDLHRINVLQRMQCSGPVMDFAWHNSLVAAGDRQGQLTLWDINTGNNVLSTVPHNGAIHKVCLSSDGGEMNFIASAGGKDGKVAITDMRTSSPVFNSQVHGGAINFIMPSLSNTLVTGSSDKAVNVLDAFMNFRVRSKMNAPGQILCGELFENLVAVGCSDGNVIVFNTDTEEVTFGFGADNQGGINCIATTPGRRKLITGGDSGVPLLISFV</sequence>
<dbReference type="Gene3D" id="2.130.10.10">
    <property type="entry name" value="YVTN repeat-like/Quinoprotein amine dehydrogenase"/>
    <property type="match status" value="2"/>
</dbReference>
<dbReference type="Proteomes" id="UP001162131">
    <property type="component" value="Unassembled WGS sequence"/>
</dbReference>
<keyword evidence="1 3" id="KW-0853">WD repeat</keyword>
<dbReference type="InterPro" id="IPR036322">
    <property type="entry name" value="WD40_repeat_dom_sf"/>
</dbReference>
<proteinExistence type="predicted"/>
<feature type="repeat" description="WD" evidence="3">
    <location>
        <begin position="103"/>
        <end position="143"/>
    </location>
</feature>
<evidence type="ECO:0000256" key="2">
    <source>
        <dbReference type="ARBA" id="ARBA00022737"/>
    </source>
</evidence>
<feature type="repeat" description="WD" evidence="3">
    <location>
        <begin position="63"/>
        <end position="94"/>
    </location>
</feature>
<dbReference type="PROSITE" id="PS50082">
    <property type="entry name" value="WD_REPEATS_2"/>
    <property type="match status" value="3"/>
</dbReference>
<name>A0AAU9IVW5_9CILI</name>
<keyword evidence="5" id="KW-1185">Reference proteome</keyword>
<dbReference type="SMART" id="SM00320">
    <property type="entry name" value="WD40"/>
    <property type="match status" value="8"/>
</dbReference>
<dbReference type="EMBL" id="CAJZBQ010000018">
    <property type="protein sequence ID" value="CAG9317793.1"/>
    <property type="molecule type" value="Genomic_DNA"/>
</dbReference>
<feature type="repeat" description="WD" evidence="3">
    <location>
        <begin position="19"/>
        <end position="58"/>
    </location>
</feature>
<dbReference type="AlphaFoldDB" id="A0AAU9IVW5"/>
<evidence type="ECO:0000256" key="3">
    <source>
        <dbReference type="PROSITE-ProRule" id="PRU00221"/>
    </source>
</evidence>
<dbReference type="InterPro" id="IPR015943">
    <property type="entry name" value="WD40/YVTN_repeat-like_dom_sf"/>
</dbReference>
<dbReference type="Pfam" id="PF00400">
    <property type="entry name" value="WD40"/>
    <property type="match status" value="2"/>
</dbReference>
<keyword evidence="2" id="KW-0677">Repeat</keyword>
<protein>
    <submittedName>
        <fullName evidence="4">Uncharacterized protein</fullName>
    </submittedName>
</protein>
<evidence type="ECO:0000313" key="5">
    <source>
        <dbReference type="Proteomes" id="UP001162131"/>
    </source>
</evidence>
<dbReference type="InterPro" id="IPR019775">
    <property type="entry name" value="WD40_repeat_CS"/>
</dbReference>